<keyword evidence="5" id="KW-0067">ATP-binding</keyword>
<dbReference type="InterPro" id="IPR041118">
    <property type="entry name" value="Rx_N"/>
</dbReference>
<evidence type="ECO:0000259" key="9">
    <source>
        <dbReference type="Pfam" id="PF23559"/>
    </source>
</evidence>
<dbReference type="Pfam" id="PF25019">
    <property type="entry name" value="LRR_R13L1-DRL21"/>
    <property type="match status" value="1"/>
</dbReference>
<evidence type="ECO:0000256" key="4">
    <source>
        <dbReference type="ARBA" id="ARBA00022821"/>
    </source>
</evidence>
<proteinExistence type="predicted"/>
<evidence type="ECO:0000259" key="10">
    <source>
        <dbReference type="Pfam" id="PF25019"/>
    </source>
</evidence>
<dbReference type="EMBL" id="QGNW01000082">
    <property type="protein sequence ID" value="RVX00358.1"/>
    <property type="molecule type" value="Genomic_DNA"/>
</dbReference>
<dbReference type="Pfam" id="PF18052">
    <property type="entry name" value="Rx_N"/>
    <property type="match status" value="1"/>
</dbReference>
<accession>A0A438IUD9</accession>
<dbReference type="FunFam" id="1.10.10.10:FF:000322">
    <property type="entry name" value="Probable disease resistance protein At1g63360"/>
    <property type="match status" value="1"/>
</dbReference>
<dbReference type="GO" id="GO:0043531">
    <property type="term" value="F:ADP binding"/>
    <property type="evidence" value="ECO:0007669"/>
    <property type="project" value="InterPro"/>
</dbReference>
<sequence>MDIIGDALLSTVIEFLFDKLASSDLMKFARHEDVHTELKKWEKELQSIREELNDAEEKQITQEAVKSWLFDLRDLAYDMEDILDEFAYEVMRRKLMGAEADEASTSKIRRFVSSCCTSFNPTHVVRNVKTGSKIRQITSRLQDISARKARFGLEKLRGAAATSAWQRPPPTTPMAYEPDVYGRDEDKTLVLDMLRKVEPNENNVGLISIVGMGGLGKTTLARLVYNDDLAKNFELRAWVCVTEDFDVEKITKAILNSVLNSDASGSLDFQQVQRKLTDTLAGKTLFLILDDVWNENYCNWDRLRAPFSVVAKGSKVIVTTRNKNVALMMGAAENLHELNPLSEDACWSVFEKHACEHRNMEDHPNLVSIGRKIVGKCGGLPLAAKALGGLLRSKHREEEWERVLNSKIWDFSSAECEILPALRLSYHYLPSYLKGCFAYCAIFPKDYEYDSKTLVLLWMAEGLIQQPNADSQTMEDLGDNYFCELLSRSFFQSSGNDESRFVMHDLICDLARVASGEISFCLEDNLESNHRSTISKETRHSSFIRGKFDVFKKFEAFQEFEHLRTFVALPIHDMPQQIGKLKKLQTLSDFIVSKRGFLGIKELKDLSHLRGEICISKLENVVDVQDARDANLKAKLNVERLSMIWSKELDGSHDEDAEMEVLLSLQPHTSLKKLNIEGYGGRQFPNWICDPSYIKLVELSLIGCIRCISVPSVGQLPFLKKLVIKRMDGVKSVGLEFEGQVSLHAKPFQCLESLWFEDMMEWEEWCWSKKSFSCLHQLEIKNCPRLIKKLPTHLTSLVKLSIENCPEMMVPLPTDLPSLEELNIYYCPEMTPQFDNHEFPLMPLRGASRSAIGITSHIYLEVSGISQLSRLQPEFMQSLPRLELLEIDNSGQLQCLWLDGLGLGNLSRLQILSCDQLVSLGEEEEEEQGLPYNLQHLEIRKCDKLEKLPRGLQSYTSLAELIIEDCPKLVSFPEKGFPLMLRGLAISNCESLSSLPDRMMMRNSSNNVCHLEYLEIEECPSLIYFPQGRLPTTLRRLLISNCEKLESLPEEINACALEQLIIERCPSLIGFPKGKLPPTLKKLWIGECEKLESLPEGIMHHHSNNTTNCGLQILDILEGSSLASFPTGKFPSTCKSIMMDNCAQLQPISEEMFHCNNNALEELSILRLPNLKTIPDCLYNLKDLRIEKCENLDLQPHLLRNLTSLASLQITNCENIKVPLSEWGLARLTSLRTLTIGGIFLEATSFSNHHHHFFLLPTTLVEVCISSFQNLESLAFLSLQTLTSLRKLGVFQCPKLQSFIPKEGLPDMLSELLKSQYLIDKTTTTRTDLIKKGVKEKIMQMESNSLTTGADQEYYVDLFELNVMGIAPGKGRVCDVGMLLQSSGRPTQLCLGSLSLVKDLTMKKTLAISYTNWSGVGAVPLMSPWQDETSQHSGIEMHGVQADPL</sequence>
<protein>
    <submittedName>
        <fullName evidence="11">Putative disease resistance protein RGA3</fullName>
    </submittedName>
</protein>
<keyword evidence="3" id="KW-0547">Nucleotide-binding</keyword>
<keyword evidence="1" id="KW-0433">Leucine-rich repeat</keyword>
<feature type="domain" description="NB-ARC" evidence="7">
    <location>
        <begin position="201"/>
        <end position="357"/>
    </location>
</feature>
<dbReference type="Gene3D" id="1.20.5.4130">
    <property type="match status" value="1"/>
</dbReference>
<dbReference type="InterPro" id="IPR002182">
    <property type="entry name" value="NB-ARC"/>
</dbReference>
<dbReference type="InterPro" id="IPR058922">
    <property type="entry name" value="WHD_DRP"/>
</dbReference>
<dbReference type="Gene3D" id="3.40.50.300">
    <property type="entry name" value="P-loop containing nucleotide triphosphate hydrolases"/>
    <property type="match status" value="1"/>
</dbReference>
<dbReference type="Gene3D" id="3.80.10.10">
    <property type="entry name" value="Ribonuclease Inhibitor"/>
    <property type="match status" value="4"/>
</dbReference>
<dbReference type="InterPro" id="IPR027417">
    <property type="entry name" value="P-loop_NTPase"/>
</dbReference>
<comment type="caution">
    <text evidence="11">The sequence shown here is derived from an EMBL/GenBank/DDBJ whole genome shotgun (WGS) entry which is preliminary data.</text>
</comment>
<dbReference type="SUPFAM" id="SSF52058">
    <property type="entry name" value="L domain-like"/>
    <property type="match status" value="3"/>
</dbReference>
<dbReference type="PANTHER" id="PTHR36766:SF40">
    <property type="entry name" value="DISEASE RESISTANCE PROTEIN RGA3"/>
    <property type="match status" value="1"/>
</dbReference>
<dbReference type="InterPro" id="IPR056789">
    <property type="entry name" value="LRR_R13L1-DRL21"/>
</dbReference>
<dbReference type="GO" id="GO:0006952">
    <property type="term" value="P:defense response"/>
    <property type="evidence" value="ECO:0007669"/>
    <property type="project" value="UniProtKB-KW"/>
</dbReference>
<dbReference type="FunFam" id="3.40.50.300:FF:001091">
    <property type="entry name" value="Probable disease resistance protein At1g61300"/>
    <property type="match status" value="1"/>
</dbReference>
<dbReference type="PANTHER" id="PTHR36766">
    <property type="entry name" value="PLANT BROAD-SPECTRUM MILDEW RESISTANCE PROTEIN RPW8"/>
    <property type="match status" value="1"/>
</dbReference>
<dbReference type="Gene3D" id="1.10.8.430">
    <property type="entry name" value="Helical domain of apoptotic protease-activating factors"/>
    <property type="match status" value="1"/>
</dbReference>
<dbReference type="CDD" id="cd14798">
    <property type="entry name" value="RX-CC_like"/>
    <property type="match status" value="1"/>
</dbReference>
<evidence type="ECO:0000259" key="7">
    <source>
        <dbReference type="Pfam" id="PF00931"/>
    </source>
</evidence>
<reference evidence="11 12" key="1">
    <citation type="journal article" date="2018" name="PLoS Genet.">
        <title>Population sequencing reveals clonal diversity and ancestral inbreeding in the grapevine cultivar Chardonnay.</title>
        <authorList>
            <person name="Roach M.J."/>
            <person name="Johnson D.L."/>
            <person name="Bohlmann J."/>
            <person name="van Vuuren H.J."/>
            <person name="Jones S.J."/>
            <person name="Pretorius I.S."/>
            <person name="Schmidt S.A."/>
            <person name="Borneman A.R."/>
        </authorList>
    </citation>
    <scope>NUCLEOTIDE SEQUENCE [LARGE SCALE GENOMIC DNA]</scope>
    <source>
        <strain evidence="12">cv. Chardonnay</strain>
        <tissue evidence="11">Leaf</tissue>
    </source>
</reference>
<evidence type="ECO:0000256" key="1">
    <source>
        <dbReference type="ARBA" id="ARBA00022614"/>
    </source>
</evidence>
<dbReference type="SUPFAM" id="SSF52540">
    <property type="entry name" value="P-loop containing nucleoside triphosphate hydrolases"/>
    <property type="match status" value="1"/>
</dbReference>
<dbReference type="InterPro" id="IPR036388">
    <property type="entry name" value="WH-like_DNA-bd_sf"/>
</dbReference>
<feature type="domain" description="Disease resistance N-terminal" evidence="8">
    <location>
        <begin position="12"/>
        <end position="103"/>
    </location>
</feature>
<feature type="domain" description="R13L1/DRL21-like LRR repeat region" evidence="10">
    <location>
        <begin position="600"/>
        <end position="727"/>
    </location>
</feature>
<evidence type="ECO:0000313" key="12">
    <source>
        <dbReference type="Proteomes" id="UP000288805"/>
    </source>
</evidence>
<organism evidence="11 12">
    <name type="scientific">Vitis vinifera</name>
    <name type="common">Grape</name>
    <dbReference type="NCBI Taxonomy" id="29760"/>
    <lineage>
        <taxon>Eukaryota</taxon>
        <taxon>Viridiplantae</taxon>
        <taxon>Streptophyta</taxon>
        <taxon>Embryophyta</taxon>
        <taxon>Tracheophyta</taxon>
        <taxon>Spermatophyta</taxon>
        <taxon>Magnoliopsida</taxon>
        <taxon>eudicotyledons</taxon>
        <taxon>Gunneridae</taxon>
        <taxon>Pentapetalae</taxon>
        <taxon>rosids</taxon>
        <taxon>Vitales</taxon>
        <taxon>Vitaceae</taxon>
        <taxon>Viteae</taxon>
        <taxon>Vitis</taxon>
    </lineage>
</organism>
<dbReference type="GO" id="GO:0051707">
    <property type="term" value="P:response to other organism"/>
    <property type="evidence" value="ECO:0007669"/>
    <property type="project" value="UniProtKB-ARBA"/>
</dbReference>
<keyword evidence="2" id="KW-0677">Repeat</keyword>
<dbReference type="InterPro" id="IPR042197">
    <property type="entry name" value="Apaf_helical"/>
</dbReference>
<dbReference type="GO" id="GO:0005524">
    <property type="term" value="F:ATP binding"/>
    <property type="evidence" value="ECO:0007669"/>
    <property type="project" value="UniProtKB-KW"/>
</dbReference>
<evidence type="ECO:0000256" key="3">
    <source>
        <dbReference type="ARBA" id="ARBA00022741"/>
    </source>
</evidence>
<dbReference type="InterPro" id="IPR032675">
    <property type="entry name" value="LRR_dom_sf"/>
</dbReference>
<name>A0A438IUD9_VITVI</name>
<dbReference type="Gene3D" id="1.10.10.10">
    <property type="entry name" value="Winged helix-like DNA-binding domain superfamily/Winged helix DNA-binding domain"/>
    <property type="match status" value="1"/>
</dbReference>
<feature type="domain" description="Disease resistance protein winged helix" evidence="9">
    <location>
        <begin position="442"/>
        <end position="511"/>
    </location>
</feature>
<dbReference type="InterPro" id="IPR038005">
    <property type="entry name" value="RX-like_CC"/>
</dbReference>
<evidence type="ECO:0000256" key="6">
    <source>
        <dbReference type="SAM" id="Coils"/>
    </source>
</evidence>
<keyword evidence="6" id="KW-0175">Coiled coil</keyword>
<evidence type="ECO:0000256" key="2">
    <source>
        <dbReference type="ARBA" id="ARBA00022737"/>
    </source>
</evidence>
<gene>
    <name evidence="11" type="primary">RGA3_43</name>
    <name evidence="11" type="ORF">CK203_024576</name>
</gene>
<dbReference type="Pfam" id="PF23559">
    <property type="entry name" value="WHD_DRP"/>
    <property type="match status" value="1"/>
</dbReference>
<dbReference type="PRINTS" id="PR00364">
    <property type="entry name" value="DISEASERSIST"/>
</dbReference>
<evidence type="ECO:0000256" key="5">
    <source>
        <dbReference type="ARBA" id="ARBA00022840"/>
    </source>
</evidence>
<dbReference type="Pfam" id="PF00931">
    <property type="entry name" value="NB-ARC"/>
    <property type="match status" value="1"/>
</dbReference>
<keyword evidence="4" id="KW-0611">Plant defense</keyword>
<evidence type="ECO:0000259" key="8">
    <source>
        <dbReference type="Pfam" id="PF18052"/>
    </source>
</evidence>
<dbReference type="Proteomes" id="UP000288805">
    <property type="component" value="Unassembled WGS sequence"/>
</dbReference>
<evidence type="ECO:0000313" key="11">
    <source>
        <dbReference type="EMBL" id="RVX00358.1"/>
    </source>
</evidence>
<feature type="coiled-coil region" evidence="6">
    <location>
        <begin position="31"/>
        <end position="65"/>
    </location>
</feature>